<accession>A0AAP2RBS3</accession>
<reference evidence="1 2" key="1">
    <citation type="submission" date="2017-11" db="EMBL/GenBank/DDBJ databases">
        <title>Isolation and Characterization of Family Methanocellaceae Species from Potential Methane Hydrate Area Offshore Southwestern Taiwan.</title>
        <authorList>
            <person name="Zhang W.-L."/>
            <person name="Chen W.-C."/>
            <person name="Lai M.-C."/>
            <person name="Chen S.-C."/>
        </authorList>
    </citation>
    <scope>NUCLEOTIDE SEQUENCE [LARGE SCALE GENOMIC DNA]</scope>
    <source>
        <strain evidence="1 2">CWC-04</strain>
    </source>
</reference>
<protein>
    <submittedName>
        <fullName evidence="1">Uncharacterized protein</fullName>
    </submittedName>
</protein>
<gene>
    <name evidence="1" type="ORF">CUJ83_04840</name>
</gene>
<dbReference type="AlphaFoldDB" id="A0AAP2RBS3"/>
<evidence type="ECO:0000313" key="1">
    <source>
        <dbReference type="EMBL" id="MCD1294324.1"/>
    </source>
</evidence>
<sequence>MERFVESPEGQELAALCLDYGYKLAAAPTDLTRPQINFLVAALVNRLEKVAVARSDESGATTFIFSDDADLDE</sequence>
<organism evidence="1 2">
    <name type="scientific">Methanooceanicella nereidis</name>
    <dbReference type="NCBI Taxonomy" id="2052831"/>
    <lineage>
        <taxon>Archaea</taxon>
        <taxon>Methanobacteriati</taxon>
        <taxon>Methanobacteriota</taxon>
        <taxon>Stenosarchaea group</taxon>
        <taxon>Methanomicrobia</taxon>
        <taxon>Methanocellales</taxon>
        <taxon>Methanocellaceae</taxon>
        <taxon>Methanooceanicella</taxon>
    </lineage>
</organism>
<evidence type="ECO:0000313" key="2">
    <source>
        <dbReference type="Proteomes" id="UP001320159"/>
    </source>
</evidence>
<name>A0AAP2RBS3_9EURY</name>
<proteinExistence type="predicted"/>
<comment type="caution">
    <text evidence="1">The sequence shown here is derived from an EMBL/GenBank/DDBJ whole genome shotgun (WGS) entry which is preliminary data.</text>
</comment>
<dbReference type="EMBL" id="PGCK01000003">
    <property type="protein sequence ID" value="MCD1294324.1"/>
    <property type="molecule type" value="Genomic_DNA"/>
</dbReference>
<keyword evidence="2" id="KW-1185">Reference proteome</keyword>
<dbReference type="Proteomes" id="UP001320159">
    <property type="component" value="Unassembled WGS sequence"/>
</dbReference>